<protein>
    <recommendedName>
        <fullName evidence="6">Large ribosomal subunit protein mL50</fullName>
    </recommendedName>
    <alternativeName>
        <fullName evidence="7">39S ribosomal protein L50, mitochondrial</fullName>
    </alternativeName>
</protein>
<dbReference type="PANTHER" id="PTHR31542">
    <property type="entry name" value="39A RIBOSOMAL PROTEIN L50, MITOCHONDRIAL"/>
    <property type="match status" value="1"/>
</dbReference>
<keyword evidence="4" id="KW-0496">Mitochondrion</keyword>
<comment type="similarity">
    <text evidence="2">Belongs to the mitochondrion-specific ribosomal protein mL50 family.</text>
</comment>
<keyword evidence="3" id="KW-0689">Ribosomal protein</keyword>
<evidence type="ECO:0000256" key="7">
    <source>
        <dbReference type="ARBA" id="ARBA00035398"/>
    </source>
</evidence>
<dbReference type="KEGG" id="tca:662525"/>
<dbReference type="STRING" id="7070.D6WYH7"/>
<evidence type="ECO:0000256" key="2">
    <source>
        <dbReference type="ARBA" id="ARBA00008860"/>
    </source>
</evidence>
<dbReference type="eggNOG" id="ENOG502S4J8">
    <property type="taxonomic scope" value="Eukaryota"/>
</dbReference>
<sequence length="200" mass="22924">MAALMRHGGLLKRPPFGALVHRFATKAEKKKGIDRKQPPKIYAAQQSLAAKGFLRPYEAYTPPEDANERLDHIFREVMGATDGGTRIGSLAQKFDLCAACAKEFNRAIPNSVLHSIQTLNDVRNFYQTTVDDVTPLDKMRNMELPENLHVQYEYYRFHPDSDKLFKGQTAFNRESTLVTGLKYKNKYKGHTERQEWPFTS</sequence>
<dbReference type="OrthoDB" id="9939609at2759"/>
<name>D6WYH7_TRICA</name>
<evidence type="ECO:0000256" key="1">
    <source>
        <dbReference type="ARBA" id="ARBA00004173"/>
    </source>
</evidence>
<dbReference type="PANTHER" id="PTHR31542:SF1">
    <property type="entry name" value="LARGE RIBOSOMAL SUBUNIT PROTEIN ML50"/>
    <property type="match status" value="1"/>
</dbReference>
<dbReference type="HOGENOM" id="CLU_099202_0_0_1"/>
<keyword evidence="9" id="KW-1185">Reference proteome</keyword>
<dbReference type="InParanoid" id="D6WYH7"/>
<evidence type="ECO:0000256" key="3">
    <source>
        <dbReference type="ARBA" id="ARBA00022980"/>
    </source>
</evidence>
<evidence type="ECO:0000256" key="4">
    <source>
        <dbReference type="ARBA" id="ARBA00023128"/>
    </source>
</evidence>
<proteinExistence type="inferred from homology"/>
<evidence type="ECO:0000256" key="5">
    <source>
        <dbReference type="ARBA" id="ARBA00023274"/>
    </source>
</evidence>
<evidence type="ECO:0000313" key="8">
    <source>
        <dbReference type="EMBL" id="EFA08983.1"/>
    </source>
</evidence>
<organism evidence="8 9">
    <name type="scientific">Tribolium castaneum</name>
    <name type="common">Red flour beetle</name>
    <dbReference type="NCBI Taxonomy" id="7070"/>
    <lineage>
        <taxon>Eukaryota</taxon>
        <taxon>Metazoa</taxon>
        <taxon>Ecdysozoa</taxon>
        <taxon>Arthropoda</taxon>
        <taxon>Hexapoda</taxon>
        <taxon>Insecta</taxon>
        <taxon>Pterygota</taxon>
        <taxon>Neoptera</taxon>
        <taxon>Endopterygota</taxon>
        <taxon>Coleoptera</taxon>
        <taxon>Polyphaga</taxon>
        <taxon>Cucujiformia</taxon>
        <taxon>Tenebrionidae</taxon>
        <taxon>Tenebrionidae incertae sedis</taxon>
        <taxon>Tribolium</taxon>
    </lineage>
</organism>
<dbReference type="FunCoup" id="D6WYH7">
    <property type="interactions" value="223"/>
</dbReference>
<reference evidence="8 9" key="1">
    <citation type="journal article" date="2008" name="Nature">
        <title>The genome of the model beetle and pest Tribolium castaneum.</title>
        <authorList>
            <consortium name="Tribolium Genome Sequencing Consortium"/>
            <person name="Richards S."/>
            <person name="Gibbs R.A."/>
            <person name="Weinstock G.M."/>
            <person name="Brown S.J."/>
            <person name="Denell R."/>
            <person name="Beeman R.W."/>
            <person name="Gibbs R."/>
            <person name="Beeman R.W."/>
            <person name="Brown S.J."/>
            <person name="Bucher G."/>
            <person name="Friedrich M."/>
            <person name="Grimmelikhuijzen C.J."/>
            <person name="Klingler M."/>
            <person name="Lorenzen M."/>
            <person name="Richards S."/>
            <person name="Roth S."/>
            <person name="Schroder R."/>
            <person name="Tautz D."/>
            <person name="Zdobnov E.M."/>
            <person name="Muzny D."/>
            <person name="Gibbs R.A."/>
            <person name="Weinstock G.M."/>
            <person name="Attaway T."/>
            <person name="Bell S."/>
            <person name="Buhay C.J."/>
            <person name="Chandrabose M.N."/>
            <person name="Chavez D."/>
            <person name="Clerk-Blankenburg K.P."/>
            <person name="Cree A."/>
            <person name="Dao M."/>
            <person name="Davis C."/>
            <person name="Chacko J."/>
            <person name="Dinh H."/>
            <person name="Dugan-Rocha S."/>
            <person name="Fowler G."/>
            <person name="Garner T.T."/>
            <person name="Garnes J."/>
            <person name="Gnirke A."/>
            <person name="Hawes A."/>
            <person name="Hernandez J."/>
            <person name="Hines S."/>
            <person name="Holder M."/>
            <person name="Hume J."/>
            <person name="Jhangiani S.N."/>
            <person name="Joshi V."/>
            <person name="Khan Z.M."/>
            <person name="Jackson L."/>
            <person name="Kovar C."/>
            <person name="Kowis A."/>
            <person name="Lee S."/>
            <person name="Lewis L.R."/>
            <person name="Margolis J."/>
            <person name="Morgan M."/>
            <person name="Nazareth L.V."/>
            <person name="Nguyen N."/>
            <person name="Okwuonu G."/>
            <person name="Parker D."/>
            <person name="Richards S."/>
            <person name="Ruiz S.J."/>
            <person name="Santibanez J."/>
            <person name="Savard J."/>
            <person name="Scherer S.E."/>
            <person name="Schneider B."/>
            <person name="Sodergren E."/>
            <person name="Tautz D."/>
            <person name="Vattahil S."/>
            <person name="Villasana D."/>
            <person name="White C.S."/>
            <person name="Wright R."/>
            <person name="Park Y."/>
            <person name="Beeman R.W."/>
            <person name="Lord J."/>
            <person name="Oppert B."/>
            <person name="Lorenzen M."/>
            <person name="Brown S."/>
            <person name="Wang L."/>
            <person name="Savard J."/>
            <person name="Tautz D."/>
            <person name="Richards S."/>
            <person name="Weinstock G."/>
            <person name="Gibbs R.A."/>
            <person name="Liu Y."/>
            <person name="Worley K."/>
            <person name="Weinstock G."/>
            <person name="Elsik C.G."/>
            <person name="Reese J.T."/>
            <person name="Elhaik E."/>
            <person name="Landan G."/>
            <person name="Graur D."/>
            <person name="Arensburger P."/>
            <person name="Atkinson P."/>
            <person name="Beeman R.W."/>
            <person name="Beidler J."/>
            <person name="Brown S.J."/>
            <person name="Demuth J.P."/>
            <person name="Drury D.W."/>
            <person name="Du Y.Z."/>
            <person name="Fujiwara H."/>
            <person name="Lorenzen M."/>
            <person name="Maselli V."/>
            <person name="Osanai M."/>
            <person name="Park Y."/>
            <person name="Robertson H.M."/>
            <person name="Tu Z."/>
            <person name="Wang J.J."/>
            <person name="Wang S."/>
            <person name="Richards S."/>
            <person name="Song H."/>
            <person name="Zhang L."/>
            <person name="Sodergren E."/>
            <person name="Werner D."/>
            <person name="Stanke M."/>
            <person name="Morgenstern B."/>
            <person name="Solovyev V."/>
            <person name="Kosarev P."/>
            <person name="Brown G."/>
            <person name="Chen H.C."/>
            <person name="Ermolaeva O."/>
            <person name="Hlavina W."/>
            <person name="Kapustin Y."/>
            <person name="Kiryutin B."/>
            <person name="Kitts P."/>
            <person name="Maglott D."/>
            <person name="Pruitt K."/>
            <person name="Sapojnikov V."/>
            <person name="Souvorov A."/>
            <person name="Mackey A.J."/>
            <person name="Waterhouse R.M."/>
            <person name="Wyder S."/>
            <person name="Zdobnov E.M."/>
            <person name="Zdobnov E.M."/>
            <person name="Wyder S."/>
            <person name="Kriventseva E.V."/>
            <person name="Kadowaki T."/>
            <person name="Bork P."/>
            <person name="Aranda M."/>
            <person name="Bao R."/>
            <person name="Beermann A."/>
            <person name="Berns N."/>
            <person name="Bolognesi R."/>
            <person name="Bonneton F."/>
            <person name="Bopp D."/>
            <person name="Brown S.J."/>
            <person name="Bucher G."/>
            <person name="Butts T."/>
            <person name="Chaumot A."/>
            <person name="Denell R.E."/>
            <person name="Ferrier D.E."/>
            <person name="Friedrich M."/>
            <person name="Gordon C.M."/>
            <person name="Jindra M."/>
            <person name="Klingler M."/>
            <person name="Lan Q."/>
            <person name="Lattorff H.M."/>
            <person name="Laudet V."/>
            <person name="von Levetsow C."/>
            <person name="Liu Z."/>
            <person name="Lutz R."/>
            <person name="Lynch J.A."/>
            <person name="da Fonseca R.N."/>
            <person name="Posnien N."/>
            <person name="Reuter R."/>
            <person name="Roth S."/>
            <person name="Savard J."/>
            <person name="Schinko J.B."/>
            <person name="Schmitt C."/>
            <person name="Schoppmeier M."/>
            <person name="Schroder R."/>
            <person name="Shippy T.D."/>
            <person name="Simonnet F."/>
            <person name="Marques-Souza H."/>
            <person name="Tautz D."/>
            <person name="Tomoyasu Y."/>
            <person name="Trauner J."/>
            <person name="Van der Zee M."/>
            <person name="Vervoort M."/>
            <person name="Wittkopp N."/>
            <person name="Wimmer E.A."/>
            <person name="Yang X."/>
            <person name="Jones A.K."/>
            <person name="Sattelle D.B."/>
            <person name="Ebert P.R."/>
            <person name="Nelson D."/>
            <person name="Scott J.G."/>
            <person name="Beeman R.W."/>
            <person name="Muthukrishnan S."/>
            <person name="Kramer K.J."/>
            <person name="Arakane Y."/>
            <person name="Beeman R.W."/>
            <person name="Zhu Q."/>
            <person name="Hogenkamp D."/>
            <person name="Dixit R."/>
            <person name="Oppert B."/>
            <person name="Jiang H."/>
            <person name="Zou Z."/>
            <person name="Marshall J."/>
            <person name="Elpidina E."/>
            <person name="Vinokurov K."/>
            <person name="Oppert C."/>
            <person name="Zou Z."/>
            <person name="Evans J."/>
            <person name="Lu Z."/>
            <person name="Zhao P."/>
            <person name="Sumathipala N."/>
            <person name="Altincicek B."/>
            <person name="Vilcinskas A."/>
            <person name="Williams M."/>
            <person name="Hultmark D."/>
            <person name="Hetru C."/>
            <person name="Jiang H."/>
            <person name="Grimmelikhuijzen C.J."/>
            <person name="Hauser F."/>
            <person name="Cazzamali G."/>
            <person name="Williamson M."/>
            <person name="Park Y."/>
            <person name="Li B."/>
            <person name="Tanaka Y."/>
            <person name="Predel R."/>
            <person name="Neupert S."/>
            <person name="Schachtner J."/>
            <person name="Verleyen P."/>
            <person name="Raible F."/>
            <person name="Bork P."/>
            <person name="Friedrich M."/>
            <person name="Walden K.K."/>
            <person name="Robertson H.M."/>
            <person name="Angeli S."/>
            <person name="Foret S."/>
            <person name="Bucher G."/>
            <person name="Schuetz S."/>
            <person name="Maleszka R."/>
            <person name="Wimmer E.A."/>
            <person name="Beeman R.W."/>
            <person name="Lorenzen M."/>
            <person name="Tomoyasu Y."/>
            <person name="Miller S.C."/>
            <person name="Grossmann D."/>
            <person name="Bucher G."/>
        </authorList>
    </citation>
    <scope>NUCLEOTIDE SEQUENCE [LARGE SCALE GENOMIC DNA]</scope>
    <source>
        <strain evidence="8 9">Georgia GA2</strain>
    </source>
</reference>
<gene>
    <name evidence="8" type="primary">AUGUSTUS-3.0.2_06690</name>
    <name evidence="8" type="ORF">TcasGA2_TC006690</name>
</gene>
<accession>D6WYH7</accession>
<dbReference type="InterPro" id="IPR018305">
    <property type="entry name" value="Ribosomal_m50"/>
</dbReference>
<keyword evidence="5" id="KW-0687">Ribonucleoprotein</keyword>
<evidence type="ECO:0000313" key="9">
    <source>
        <dbReference type="Proteomes" id="UP000007266"/>
    </source>
</evidence>
<evidence type="ECO:0000256" key="6">
    <source>
        <dbReference type="ARBA" id="ARBA00035183"/>
    </source>
</evidence>
<dbReference type="PhylomeDB" id="D6WYH7"/>
<reference evidence="8 9" key="2">
    <citation type="journal article" date="2010" name="Nucleic Acids Res.">
        <title>BeetleBase in 2010: revisions to provide comprehensive genomic information for Tribolium castaneum.</title>
        <authorList>
            <person name="Kim H.S."/>
            <person name="Murphy T."/>
            <person name="Xia J."/>
            <person name="Caragea D."/>
            <person name="Park Y."/>
            <person name="Beeman R.W."/>
            <person name="Lorenzen M.D."/>
            <person name="Butcher S."/>
            <person name="Manak J.R."/>
            <person name="Brown S.J."/>
        </authorList>
    </citation>
    <scope>GENOME REANNOTATION</scope>
    <source>
        <strain evidence="8 9">Georgia GA2</strain>
    </source>
</reference>
<dbReference type="EMBL" id="KQ971362">
    <property type="protein sequence ID" value="EFA08983.1"/>
    <property type="molecule type" value="Genomic_DNA"/>
</dbReference>
<dbReference type="GO" id="GO:0005762">
    <property type="term" value="C:mitochondrial large ribosomal subunit"/>
    <property type="evidence" value="ECO:0000318"/>
    <property type="project" value="GO_Central"/>
</dbReference>
<comment type="subcellular location">
    <subcellularLocation>
        <location evidence="1">Mitochondrion</location>
    </subcellularLocation>
</comment>
<dbReference type="AlphaFoldDB" id="D6WYH7"/>
<dbReference type="OMA" id="HIQYEYV"/>
<dbReference type="Proteomes" id="UP000007266">
    <property type="component" value="Linkage group 8"/>
</dbReference>